<dbReference type="EMBL" id="BGZK01000279">
    <property type="protein sequence ID" value="GBP33792.1"/>
    <property type="molecule type" value="Genomic_DNA"/>
</dbReference>
<gene>
    <name evidence="1" type="ORF">EVAR_25393_1</name>
</gene>
<evidence type="ECO:0000313" key="1">
    <source>
        <dbReference type="EMBL" id="GBP33792.1"/>
    </source>
</evidence>
<accession>A0A4C1V6A1</accession>
<dbReference type="OrthoDB" id="616263at2759"/>
<evidence type="ECO:0000313" key="2">
    <source>
        <dbReference type="Proteomes" id="UP000299102"/>
    </source>
</evidence>
<evidence type="ECO:0008006" key="3">
    <source>
        <dbReference type="Google" id="ProtNLM"/>
    </source>
</evidence>
<protein>
    <recommendedName>
        <fullName evidence="3">Histone-lysine N-methyltransferase SETMAR</fullName>
    </recommendedName>
</protein>
<proteinExistence type="predicted"/>
<keyword evidence="2" id="KW-1185">Reference proteome</keyword>
<dbReference type="Proteomes" id="UP000299102">
    <property type="component" value="Unassembled WGS sequence"/>
</dbReference>
<organism evidence="1 2">
    <name type="scientific">Eumeta variegata</name>
    <name type="common">Bagworm moth</name>
    <name type="synonym">Eumeta japonica</name>
    <dbReference type="NCBI Taxonomy" id="151549"/>
    <lineage>
        <taxon>Eukaryota</taxon>
        <taxon>Metazoa</taxon>
        <taxon>Ecdysozoa</taxon>
        <taxon>Arthropoda</taxon>
        <taxon>Hexapoda</taxon>
        <taxon>Insecta</taxon>
        <taxon>Pterygota</taxon>
        <taxon>Neoptera</taxon>
        <taxon>Endopterygota</taxon>
        <taxon>Lepidoptera</taxon>
        <taxon>Glossata</taxon>
        <taxon>Ditrysia</taxon>
        <taxon>Tineoidea</taxon>
        <taxon>Psychidae</taxon>
        <taxon>Oiketicinae</taxon>
        <taxon>Eumeta</taxon>
    </lineage>
</organism>
<reference evidence="1 2" key="1">
    <citation type="journal article" date="2019" name="Commun. Biol.">
        <title>The bagworm genome reveals a unique fibroin gene that provides high tensile strength.</title>
        <authorList>
            <person name="Kono N."/>
            <person name="Nakamura H."/>
            <person name="Ohtoshi R."/>
            <person name="Tomita M."/>
            <person name="Numata K."/>
            <person name="Arakawa K."/>
        </authorList>
    </citation>
    <scope>NUCLEOTIDE SEQUENCE [LARGE SCALE GENOMIC DNA]</scope>
</reference>
<comment type="caution">
    <text evidence="1">The sequence shown here is derived from an EMBL/GenBank/DDBJ whole genome shotgun (WGS) entry which is preliminary data.</text>
</comment>
<name>A0A4C1V6A1_EUMVA</name>
<dbReference type="AlphaFoldDB" id="A0A4C1V6A1"/>
<sequence length="115" mass="12963">MRLKQEVEKIRPELIIRKGVLLHHDNGRPHTSLATQKIGRDFADNSNSYHAIHAMPQCAGVYSSPENRKYRCPPFCQLDGDTRTTVTGPESAYQVFIRLALANVTSAGWDVHLFT</sequence>